<name>A0A2I0VM04_9ASPA</name>
<evidence type="ECO:0000256" key="1">
    <source>
        <dbReference type="ARBA" id="ARBA00022860"/>
    </source>
</evidence>
<dbReference type="AlphaFoldDB" id="A0A2I0VM04"/>
<keyword evidence="5" id="KW-1185">Reference proteome</keyword>
<reference evidence="4 5" key="1">
    <citation type="journal article" date="2016" name="Sci. Rep.">
        <title>The Dendrobium catenatum Lindl. genome sequence provides insights into polysaccharide synthase, floral development and adaptive evolution.</title>
        <authorList>
            <person name="Zhang G.Q."/>
            <person name="Xu Q."/>
            <person name="Bian C."/>
            <person name="Tsai W.C."/>
            <person name="Yeh C.M."/>
            <person name="Liu K.W."/>
            <person name="Yoshida K."/>
            <person name="Zhang L.S."/>
            <person name="Chang S.B."/>
            <person name="Chen F."/>
            <person name="Shi Y."/>
            <person name="Su Y.Y."/>
            <person name="Zhang Y.Q."/>
            <person name="Chen L.J."/>
            <person name="Yin Y."/>
            <person name="Lin M."/>
            <person name="Huang H."/>
            <person name="Deng H."/>
            <person name="Wang Z.W."/>
            <person name="Zhu S.L."/>
            <person name="Zhao X."/>
            <person name="Deng C."/>
            <person name="Niu S.C."/>
            <person name="Huang J."/>
            <person name="Wang M."/>
            <person name="Liu G.H."/>
            <person name="Yang H.J."/>
            <person name="Xiao X.J."/>
            <person name="Hsiao Y.Y."/>
            <person name="Wu W.L."/>
            <person name="Chen Y.Y."/>
            <person name="Mitsuda N."/>
            <person name="Ohme-Takagi M."/>
            <person name="Luo Y.B."/>
            <person name="Van de Peer Y."/>
            <person name="Liu Z.J."/>
        </authorList>
    </citation>
    <scope>NUCLEOTIDE SEQUENCE [LARGE SCALE GENOMIC DNA]</scope>
    <source>
        <tissue evidence="4">The whole plant</tissue>
    </source>
</reference>
<proteinExistence type="inferred from homology"/>
<feature type="compositionally biased region" description="Low complexity" evidence="3">
    <location>
        <begin position="46"/>
        <end position="57"/>
    </location>
</feature>
<accession>A0A2I0VM04</accession>
<organism evidence="4 5">
    <name type="scientific">Dendrobium catenatum</name>
    <dbReference type="NCBI Taxonomy" id="906689"/>
    <lineage>
        <taxon>Eukaryota</taxon>
        <taxon>Viridiplantae</taxon>
        <taxon>Streptophyta</taxon>
        <taxon>Embryophyta</taxon>
        <taxon>Tracheophyta</taxon>
        <taxon>Spermatophyta</taxon>
        <taxon>Magnoliopsida</taxon>
        <taxon>Liliopsida</taxon>
        <taxon>Asparagales</taxon>
        <taxon>Orchidaceae</taxon>
        <taxon>Epidendroideae</taxon>
        <taxon>Malaxideae</taxon>
        <taxon>Dendrobiinae</taxon>
        <taxon>Dendrobium</taxon>
    </lineage>
</organism>
<sequence>MKGLVKLLALVRGNIVRKQAAKTFRCMNALLRVQAKACAYRALHSKTSSSSKNSHSNPRNSLNQTRGADVFDRERNQSANSNWLYQCTEELYWNLSKASKQPIDNEKLRFYSKRKNCLCHLQYSCCSVKSNYSARSLATEPKSLSTPSSSSIDPYQLSSGESAQYYSAASQHVNSRKGPFTPVKTERSRSFFKGYSNYANYMANRVIHGEVAFSERS</sequence>
<dbReference type="GO" id="GO:0005516">
    <property type="term" value="F:calmodulin binding"/>
    <property type="evidence" value="ECO:0007669"/>
    <property type="project" value="UniProtKB-KW"/>
</dbReference>
<evidence type="ECO:0000313" key="5">
    <source>
        <dbReference type="Proteomes" id="UP000233837"/>
    </source>
</evidence>
<keyword evidence="1" id="KW-0112">Calmodulin-binding</keyword>
<dbReference type="EMBL" id="KZ503419">
    <property type="protein sequence ID" value="PKU64431.1"/>
    <property type="molecule type" value="Genomic_DNA"/>
</dbReference>
<dbReference type="Proteomes" id="UP000233837">
    <property type="component" value="Unassembled WGS sequence"/>
</dbReference>
<gene>
    <name evidence="4" type="ORF">MA16_Dca018993</name>
</gene>
<dbReference type="PANTHER" id="PTHR32295:SF216">
    <property type="entry name" value="PROTEIN IQ-DOMAIN 3"/>
    <property type="match status" value="1"/>
</dbReference>
<dbReference type="PANTHER" id="PTHR32295">
    <property type="entry name" value="IQ-DOMAIN 5-RELATED"/>
    <property type="match status" value="1"/>
</dbReference>
<comment type="similarity">
    <text evidence="2">Belongs to the IQD family.</text>
</comment>
<evidence type="ECO:0008006" key="6">
    <source>
        <dbReference type="Google" id="ProtNLM"/>
    </source>
</evidence>
<feature type="region of interest" description="Disordered" evidence="3">
    <location>
        <begin position="46"/>
        <end position="71"/>
    </location>
</feature>
<reference evidence="4 5" key="2">
    <citation type="journal article" date="2017" name="Nature">
        <title>The Apostasia genome and the evolution of orchids.</title>
        <authorList>
            <person name="Zhang G.Q."/>
            <person name="Liu K.W."/>
            <person name="Li Z."/>
            <person name="Lohaus R."/>
            <person name="Hsiao Y.Y."/>
            <person name="Niu S.C."/>
            <person name="Wang J.Y."/>
            <person name="Lin Y.C."/>
            <person name="Xu Q."/>
            <person name="Chen L.J."/>
            <person name="Yoshida K."/>
            <person name="Fujiwara S."/>
            <person name="Wang Z.W."/>
            <person name="Zhang Y.Q."/>
            <person name="Mitsuda N."/>
            <person name="Wang M."/>
            <person name="Liu G.H."/>
            <person name="Pecoraro L."/>
            <person name="Huang H.X."/>
            <person name="Xiao X.J."/>
            <person name="Lin M."/>
            <person name="Wu X.Y."/>
            <person name="Wu W.L."/>
            <person name="Chen Y.Y."/>
            <person name="Chang S.B."/>
            <person name="Sakamoto S."/>
            <person name="Ohme-Takagi M."/>
            <person name="Yagi M."/>
            <person name="Zeng S.J."/>
            <person name="Shen C.Y."/>
            <person name="Yeh C.M."/>
            <person name="Luo Y.B."/>
            <person name="Tsai W.C."/>
            <person name="Van de Peer Y."/>
            <person name="Liu Z.J."/>
        </authorList>
    </citation>
    <scope>NUCLEOTIDE SEQUENCE [LARGE SCALE GENOMIC DNA]</scope>
    <source>
        <tissue evidence="4">The whole plant</tissue>
    </source>
</reference>
<evidence type="ECO:0000256" key="3">
    <source>
        <dbReference type="SAM" id="MobiDB-lite"/>
    </source>
</evidence>
<evidence type="ECO:0000313" key="4">
    <source>
        <dbReference type="EMBL" id="PKU64431.1"/>
    </source>
</evidence>
<evidence type="ECO:0000256" key="2">
    <source>
        <dbReference type="ARBA" id="ARBA00024341"/>
    </source>
</evidence>
<dbReference type="PROSITE" id="PS50096">
    <property type="entry name" value="IQ"/>
    <property type="match status" value="1"/>
</dbReference>
<protein>
    <recommendedName>
        <fullName evidence="6">DUF4005 domain-containing protein</fullName>
    </recommendedName>
</protein>